<reference evidence="3" key="1">
    <citation type="journal article" date="2010" name="Genome Res.">
        <title>Population genomic sequencing of Coccidioides fungi reveals recent hybridization and transposon control.</title>
        <authorList>
            <person name="Neafsey D.E."/>
            <person name="Barker B.M."/>
            <person name="Sharpton T.J."/>
            <person name="Stajich J.E."/>
            <person name="Park D.J."/>
            <person name="Whiston E."/>
            <person name="Hung C.-Y."/>
            <person name="McMahan C."/>
            <person name="White J."/>
            <person name="Sykes S."/>
            <person name="Heiman D."/>
            <person name="Young S."/>
            <person name="Zeng Q."/>
            <person name="Abouelleil A."/>
            <person name="Aftuck L."/>
            <person name="Bessette D."/>
            <person name="Brown A."/>
            <person name="FitzGerald M."/>
            <person name="Lui A."/>
            <person name="Macdonald J.P."/>
            <person name="Priest M."/>
            <person name="Orbach M.J."/>
            <person name="Galgiani J.N."/>
            <person name="Kirkland T.N."/>
            <person name="Cole G.T."/>
            <person name="Birren B.W."/>
            <person name="Henn M.R."/>
            <person name="Taylor J.W."/>
            <person name="Rounsley S.D."/>
        </authorList>
    </citation>
    <scope>NUCLEOTIDE SEQUENCE [LARGE SCALE GENOMIC DNA]</scope>
    <source>
        <strain evidence="3">RMSCC 757 / Silveira</strain>
    </source>
</reference>
<dbReference type="HOGENOM" id="CLU_2385991_0_0_1"/>
<dbReference type="EMBL" id="GL636539">
    <property type="protein sequence ID" value="EFW13180.1"/>
    <property type="molecule type" value="Genomic_DNA"/>
</dbReference>
<reference evidence="3" key="2">
    <citation type="submission" date="2010-03" db="EMBL/GenBank/DDBJ databases">
        <title>The genome sequence of Coccidioides posadasii strain Silveira.</title>
        <authorList>
            <consortium name="The Broad Institute Genome Sequencing Center for Infectious Disease"/>
            <person name="Neafsey D."/>
            <person name="Orbach M."/>
            <person name="Henn M.R."/>
            <person name="Cole G.T."/>
            <person name="Galgiani J."/>
            <person name="Gardner M.J."/>
            <person name="Kirkland T.N."/>
            <person name="Taylor J.W."/>
            <person name="Young S.K."/>
            <person name="Zeng Q."/>
            <person name="Koehrsen M."/>
            <person name="Alvarado L."/>
            <person name="Berlin A."/>
            <person name="Borenstein D."/>
            <person name="Chapman S.B."/>
            <person name="Chen Z."/>
            <person name="Engels R."/>
            <person name="Freedman E."/>
            <person name="Gellesch M."/>
            <person name="Goldberg J."/>
            <person name="Griggs A."/>
            <person name="Gujja S."/>
            <person name="Heilman E."/>
            <person name="Heiman D."/>
            <person name="Howarth C."/>
            <person name="Jen D."/>
            <person name="Larson L."/>
            <person name="Mehta T."/>
            <person name="Neiman D."/>
            <person name="Park D."/>
            <person name="Pearson M."/>
            <person name="Richards J."/>
            <person name="Roberts A."/>
            <person name="Saif S."/>
            <person name="Shea T."/>
            <person name="Shenoy N."/>
            <person name="Sisk P."/>
            <person name="Stolte C."/>
            <person name="Sykes S."/>
            <person name="Walk T."/>
            <person name="White J."/>
            <person name="Yandava C."/>
            <person name="Haas B."/>
            <person name="Nusbaum C."/>
            <person name="Birren B."/>
        </authorList>
    </citation>
    <scope>NUCLEOTIDE SEQUENCE [LARGE SCALE GENOMIC DNA]</scope>
    <source>
        <strain evidence="3">RMSCC 757 / Silveira</strain>
    </source>
</reference>
<name>E9DK75_COCPS</name>
<organism evidence="3">
    <name type="scientific">Coccidioides posadasii (strain RMSCC 757 / Silveira)</name>
    <name type="common">Valley fever fungus</name>
    <dbReference type="NCBI Taxonomy" id="443226"/>
    <lineage>
        <taxon>Eukaryota</taxon>
        <taxon>Fungi</taxon>
        <taxon>Dikarya</taxon>
        <taxon>Ascomycota</taxon>
        <taxon>Pezizomycotina</taxon>
        <taxon>Eurotiomycetes</taxon>
        <taxon>Eurotiomycetidae</taxon>
        <taxon>Onygenales</taxon>
        <taxon>Onygenaceae</taxon>
        <taxon>Coccidioides</taxon>
    </lineage>
</organism>
<dbReference type="Proteomes" id="UP000002497">
    <property type="component" value="Unassembled WGS sequence"/>
</dbReference>
<keyword evidence="3" id="KW-1185">Reference proteome</keyword>
<feature type="region of interest" description="Disordered" evidence="1">
    <location>
        <begin position="1"/>
        <end position="24"/>
    </location>
</feature>
<dbReference type="AlphaFoldDB" id="E9DK75"/>
<proteinExistence type="predicted"/>
<gene>
    <name evidence="2" type="ORF">CPSG_10224</name>
</gene>
<evidence type="ECO:0000313" key="2">
    <source>
        <dbReference type="EMBL" id="EFW13180.1"/>
    </source>
</evidence>
<evidence type="ECO:0000313" key="3">
    <source>
        <dbReference type="Proteomes" id="UP000002497"/>
    </source>
</evidence>
<accession>E9DK75</accession>
<dbReference type="VEuPathDB" id="FungiDB:CPSG_10224"/>
<sequence length="94" mass="10750">MLSRRGTHRAPAPESALNSRSATSVAAERCYRNATDHYAAEFLFVLWCKRLRKNQASRMTGWRTYYLLLLQSQVSAGEDTEMTDHTLGGYRHNV</sequence>
<protein>
    <submittedName>
        <fullName evidence="2">Uncharacterized protein</fullName>
    </submittedName>
</protein>
<evidence type="ECO:0000256" key="1">
    <source>
        <dbReference type="SAM" id="MobiDB-lite"/>
    </source>
</evidence>